<dbReference type="EMBL" id="JH992967">
    <property type="protein sequence ID" value="EKX54494.1"/>
    <property type="molecule type" value="Genomic_DNA"/>
</dbReference>
<evidence type="ECO:0000313" key="2">
    <source>
        <dbReference type="EMBL" id="EKX54494.1"/>
    </source>
</evidence>
<dbReference type="EnsemblProtists" id="EKX54494">
    <property type="protein sequence ID" value="EKX54494"/>
    <property type="gene ID" value="GUITHDRAFT_99975"/>
</dbReference>
<proteinExistence type="predicted"/>
<evidence type="ECO:0000313" key="4">
    <source>
        <dbReference type="Proteomes" id="UP000011087"/>
    </source>
</evidence>
<dbReference type="Proteomes" id="UP000011087">
    <property type="component" value="Unassembled WGS sequence"/>
</dbReference>
<reference evidence="3" key="3">
    <citation type="submission" date="2016-03" db="UniProtKB">
        <authorList>
            <consortium name="EnsemblProtists"/>
        </authorList>
    </citation>
    <scope>IDENTIFICATION</scope>
</reference>
<evidence type="ECO:0000313" key="3">
    <source>
        <dbReference type="EnsemblProtists" id="EKX54494"/>
    </source>
</evidence>
<dbReference type="PaxDb" id="55529-EKX54494"/>
<sequence length="500" mass="56999">MEKAAGGEAGVGVESRLEALGRQLEALKLDSDKRLLALEEHYEKSDNRIRALEEDYRRLQEENKIRDLQEDYRRVQENYRRQKLSMKVACNLRFGYFDDLCSTFVQLPKAPAVFRQNKCLAFEQLAQDLPADKDCNKGHITEEKAFDLEGCKVNSDLIERSHLVPNSATCRIDWGVIVQNALPEGLRSDEVAKKVLFGCSDQDKHIPGIADLPFNFIYLGGQREHLDSKAALMLLPLLSPQQQFEWKGEGYKAILIGAQGTVYKQTYFKLDTKAVLKNSEYEPCQHHVDEESLVKEICRPMRQNYLLPTLYQDDREVLDQSLQHIETLYKDVCLIQCEAPKSLKQLLQDGGFWNQDSKRFNLTKVSGFDDLRDKLRNEKKVKAFKGLKSETGQPVAEALPCFRVITFKGDSQEEQDLELHTAPHPLLLSLRSMNAITNHFYGDLPNGRSSLLLMSCYGGLEEGMAFDCEQCLRNAFGEEYDPKEKYVMGPHGPEILSCDG</sequence>
<keyword evidence="1" id="KW-0175">Coiled coil</keyword>
<reference evidence="2 4" key="1">
    <citation type="journal article" date="2012" name="Nature">
        <title>Algal genomes reveal evolutionary mosaicism and the fate of nucleomorphs.</title>
        <authorList>
            <consortium name="DOE Joint Genome Institute"/>
            <person name="Curtis B.A."/>
            <person name="Tanifuji G."/>
            <person name="Burki F."/>
            <person name="Gruber A."/>
            <person name="Irimia M."/>
            <person name="Maruyama S."/>
            <person name="Arias M.C."/>
            <person name="Ball S.G."/>
            <person name="Gile G.H."/>
            <person name="Hirakawa Y."/>
            <person name="Hopkins J.F."/>
            <person name="Kuo A."/>
            <person name="Rensing S.A."/>
            <person name="Schmutz J."/>
            <person name="Symeonidi A."/>
            <person name="Elias M."/>
            <person name="Eveleigh R.J."/>
            <person name="Herman E.K."/>
            <person name="Klute M.J."/>
            <person name="Nakayama T."/>
            <person name="Obornik M."/>
            <person name="Reyes-Prieto A."/>
            <person name="Armbrust E.V."/>
            <person name="Aves S.J."/>
            <person name="Beiko R.G."/>
            <person name="Coutinho P."/>
            <person name="Dacks J.B."/>
            <person name="Durnford D.G."/>
            <person name="Fast N.M."/>
            <person name="Green B.R."/>
            <person name="Grisdale C.J."/>
            <person name="Hempel F."/>
            <person name="Henrissat B."/>
            <person name="Hoppner M.P."/>
            <person name="Ishida K."/>
            <person name="Kim E."/>
            <person name="Koreny L."/>
            <person name="Kroth P.G."/>
            <person name="Liu Y."/>
            <person name="Malik S.B."/>
            <person name="Maier U.G."/>
            <person name="McRose D."/>
            <person name="Mock T."/>
            <person name="Neilson J.A."/>
            <person name="Onodera N.T."/>
            <person name="Poole A.M."/>
            <person name="Pritham E.J."/>
            <person name="Richards T.A."/>
            <person name="Rocap G."/>
            <person name="Roy S.W."/>
            <person name="Sarai C."/>
            <person name="Schaack S."/>
            <person name="Shirato S."/>
            <person name="Slamovits C.H."/>
            <person name="Spencer D.F."/>
            <person name="Suzuki S."/>
            <person name="Worden A.Z."/>
            <person name="Zauner S."/>
            <person name="Barry K."/>
            <person name="Bell C."/>
            <person name="Bharti A.K."/>
            <person name="Crow J.A."/>
            <person name="Grimwood J."/>
            <person name="Kramer R."/>
            <person name="Lindquist E."/>
            <person name="Lucas S."/>
            <person name="Salamov A."/>
            <person name="McFadden G.I."/>
            <person name="Lane C.E."/>
            <person name="Keeling P.J."/>
            <person name="Gray M.W."/>
            <person name="Grigoriev I.V."/>
            <person name="Archibald J.M."/>
        </authorList>
    </citation>
    <scope>NUCLEOTIDE SEQUENCE</scope>
    <source>
        <strain evidence="2 4">CCMP2712</strain>
    </source>
</reference>
<protein>
    <submittedName>
        <fullName evidence="2 3">Uncharacterized protein</fullName>
    </submittedName>
</protein>
<dbReference type="GeneID" id="17311015"/>
<accession>L1K1P6</accession>
<dbReference type="AlphaFoldDB" id="L1K1P6"/>
<gene>
    <name evidence="2" type="ORF">GUITHDRAFT_99975</name>
</gene>
<evidence type="ECO:0000256" key="1">
    <source>
        <dbReference type="SAM" id="Coils"/>
    </source>
</evidence>
<name>L1K1P6_GUITC</name>
<dbReference type="KEGG" id="gtt:GUITHDRAFT_99975"/>
<organism evidence="2">
    <name type="scientific">Guillardia theta (strain CCMP2712)</name>
    <name type="common">Cryptophyte</name>
    <dbReference type="NCBI Taxonomy" id="905079"/>
    <lineage>
        <taxon>Eukaryota</taxon>
        <taxon>Cryptophyceae</taxon>
        <taxon>Pyrenomonadales</taxon>
        <taxon>Geminigeraceae</taxon>
        <taxon>Guillardia</taxon>
    </lineage>
</organism>
<feature type="coiled-coil region" evidence="1">
    <location>
        <begin position="35"/>
        <end position="85"/>
    </location>
</feature>
<keyword evidence="4" id="KW-1185">Reference proteome</keyword>
<dbReference type="HOGENOM" id="CLU_545703_0_0_1"/>
<reference evidence="4" key="2">
    <citation type="submission" date="2012-11" db="EMBL/GenBank/DDBJ databases">
        <authorList>
            <person name="Kuo A."/>
            <person name="Curtis B.A."/>
            <person name="Tanifuji G."/>
            <person name="Burki F."/>
            <person name="Gruber A."/>
            <person name="Irimia M."/>
            <person name="Maruyama S."/>
            <person name="Arias M.C."/>
            <person name="Ball S.G."/>
            <person name="Gile G.H."/>
            <person name="Hirakawa Y."/>
            <person name="Hopkins J.F."/>
            <person name="Rensing S.A."/>
            <person name="Schmutz J."/>
            <person name="Symeonidi A."/>
            <person name="Elias M."/>
            <person name="Eveleigh R.J."/>
            <person name="Herman E.K."/>
            <person name="Klute M.J."/>
            <person name="Nakayama T."/>
            <person name="Obornik M."/>
            <person name="Reyes-Prieto A."/>
            <person name="Armbrust E.V."/>
            <person name="Aves S.J."/>
            <person name="Beiko R.G."/>
            <person name="Coutinho P."/>
            <person name="Dacks J.B."/>
            <person name="Durnford D.G."/>
            <person name="Fast N.M."/>
            <person name="Green B.R."/>
            <person name="Grisdale C."/>
            <person name="Hempe F."/>
            <person name="Henrissat B."/>
            <person name="Hoppner M.P."/>
            <person name="Ishida K.-I."/>
            <person name="Kim E."/>
            <person name="Koreny L."/>
            <person name="Kroth P.G."/>
            <person name="Liu Y."/>
            <person name="Malik S.-B."/>
            <person name="Maier U.G."/>
            <person name="McRose D."/>
            <person name="Mock T."/>
            <person name="Neilson J.A."/>
            <person name="Onodera N.T."/>
            <person name="Poole A.M."/>
            <person name="Pritham E.J."/>
            <person name="Richards T.A."/>
            <person name="Rocap G."/>
            <person name="Roy S.W."/>
            <person name="Sarai C."/>
            <person name="Schaack S."/>
            <person name="Shirato S."/>
            <person name="Slamovits C.H."/>
            <person name="Spencer D.F."/>
            <person name="Suzuki S."/>
            <person name="Worden A.Z."/>
            <person name="Zauner S."/>
            <person name="Barry K."/>
            <person name="Bell C."/>
            <person name="Bharti A.K."/>
            <person name="Crow J.A."/>
            <person name="Grimwood J."/>
            <person name="Kramer R."/>
            <person name="Lindquist E."/>
            <person name="Lucas S."/>
            <person name="Salamov A."/>
            <person name="McFadden G.I."/>
            <person name="Lane C.E."/>
            <person name="Keeling P.J."/>
            <person name="Gray M.W."/>
            <person name="Grigoriev I.V."/>
            <person name="Archibald J.M."/>
        </authorList>
    </citation>
    <scope>NUCLEOTIDE SEQUENCE</scope>
    <source>
        <strain evidence="4">CCMP2712</strain>
    </source>
</reference>
<dbReference type="RefSeq" id="XP_005841474.1">
    <property type="nucleotide sequence ID" value="XM_005841417.1"/>
</dbReference>